<dbReference type="Proteomes" id="UP000019473">
    <property type="component" value="Unassembled WGS sequence"/>
</dbReference>
<dbReference type="EMBL" id="AMGW01000002">
    <property type="protein sequence ID" value="EXJ62218.1"/>
    <property type="molecule type" value="Genomic_DNA"/>
</dbReference>
<sequence>MPSDHNPAISDSLLATGNLDASLGELADRFTALDLPLPQHLVAAIRARAKQAHGIYFCSNSSNKSYAGHADAQECMPEAQIADFVRRSHQDLFERLNQMPLESSHLAGDEEEAMEDINKSAISKSRNVPSITNVLAASENVVLLANNEHQVPVTQGIAVNERANEAEPLDIDCPSEPDTALQAEDQPLLRKHIVRH</sequence>
<accession>W9W2M8</accession>
<reference evidence="1 2" key="1">
    <citation type="submission" date="2013-03" db="EMBL/GenBank/DDBJ databases">
        <title>The Genome Sequence of Cladophialophora yegresii CBS 114405.</title>
        <authorList>
            <consortium name="The Broad Institute Genomics Platform"/>
            <person name="Cuomo C."/>
            <person name="de Hoog S."/>
            <person name="Gorbushina A."/>
            <person name="Walker B."/>
            <person name="Young S.K."/>
            <person name="Zeng Q."/>
            <person name="Gargeya S."/>
            <person name="Fitzgerald M."/>
            <person name="Haas B."/>
            <person name="Abouelleil A."/>
            <person name="Allen A.W."/>
            <person name="Alvarado L."/>
            <person name="Arachchi H.M."/>
            <person name="Berlin A.M."/>
            <person name="Chapman S.B."/>
            <person name="Gainer-Dewar J."/>
            <person name="Goldberg J."/>
            <person name="Griggs A."/>
            <person name="Gujja S."/>
            <person name="Hansen M."/>
            <person name="Howarth C."/>
            <person name="Imamovic A."/>
            <person name="Ireland A."/>
            <person name="Larimer J."/>
            <person name="McCowan C."/>
            <person name="Murphy C."/>
            <person name="Pearson M."/>
            <person name="Poon T.W."/>
            <person name="Priest M."/>
            <person name="Roberts A."/>
            <person name="Saif S."/>
            <person name="Shea T."/>
            <person name="Sisk P."/>
            <person name="Sykes S."/>
            <person name="Wortman J."/>
            <person name="Nusbaum C."/>
            <person name="Birren B."/>
        </authorList>
    </citation>
    <scope>NUCLEOTIDE SEQUENCE [LARGE SCALE GENOMIC DNA]</scope>
    <source>
        <strain evidence="1 2">CBS 114405</strain>
    </source>
</reference>
<name>W9W2M8_9EURO</name>
<dbReference type="VEuPathDB" id="FungiDB:A1O7_02651"/>
<proteinExistence type="predicted"/>
<organism evidence="1 2">
    <name type="scientific">Cladophialophora yegresii CBS 114405</name>
    <dbReference type="NCBI Taxonomy" id="1182544"/>
    <lineage>
        <taxon>Eukaryota</taxon>
        <taxon>Fungi</taxon>
        <taxon>Dikarya</taxon>
        <taxon>Ascomycota</taxon>
        <taxon>Pezizomycotina</taxon>
        <taxon>Eurotiomycetes</taxon>
        <taxon>Chaetothyriomycetidae</taxon>
        <taxon>Chaetothyriales</taxon>
        <taxon>Herpotrichiellaceae</taxon>
        <taxon>Cladophialophora</taxon>
    </lineage>
</organism>
<keyword evidence="2" id="KW-1185">Reference proteome</keyword>
<dbReference type="HOGENOM" id="CLU_1390090_0_0_1"/>
<protein>
    <submittedName>
        <fullName evidence="1">Uncharacterized protein</fullName>
    </submittedName>
</protein>
<dbReference type="GeneID" id="19177257"/>
<evidence type="ECO:0000313" key="1">
    <source>
        <dbReference type="EMBL" id="EXJ62218.1"/>
    </source>
</evidence>
<dbReference type="OrthoDB" id="5411773at2759"/>
<evidence type="ECO:0000313" key="2">
    <source>
        <dbReference type="Proteomes" id="UP000019473"/>
    </source>
</evidence>
<gene>
    <name evidence="1" type="ORF">A1O7_02651</name>
</gene>
<dbReference type="AlphaFoldDB" id="W9W2M8"/>
<comment type="caution">
    <text evidence="1">The sequence shown here is derived from an EMBL/GenBank/DDBJ whole genome shotgun (WGS) entry which is preliminary data.</text>
</comment>
<dbReference type="RefSeq" id="XP_007754872.1">
    <property type="nucleotide sequence ID" value="XM_007756682.1"/>
</dbReference>